<keyword evidence="3" id="KW-0547">Nucleotide-binding</keyword>
<dbReference type="SUPFAM" id="SSF52540">
    <property type="entry name" value="P-loop containing nucleoside triphosphate hydrolases"/>
    <property type="match status" value="1"/>
</dbReference>
<dbReference type="RefSeq" id="WP_152764980.1">
    <property type="nucleotide sequence ID" value="NZ_WHLY01000002.1"/>
</dbReference>
<evidence type="ECO:0000313" key="7">
    <source>
        <dbReference type="Proteomes" id="UP000479293"/>
    </source>
</evidence>
<evidence type="ECO:0000256" key="1">
    <source>
        <dbReference type="ARBA" id="ARBA00005417"/>
    </source>
</evidence>
<keyword evidence="2" id="KW-0813">Transport</keyword>
<organism evidence="6 7">
    <name type="scientific">Salmonirosea aquatica</name>
    <dbReference type="NCBI Taxonomy" id="2654236"/>
    <lineage>
        <taxon>Bacteria</taxon>
        <taxon>Pseudomonadati</taxon>
        <taxon>Bacteroidota</taxon>
        <taxon>Cytophagia</taxon>
        <taxon>Cytophagales</taxon>
        <taxon>Spirosomataceae</taxon>
        <taxon>Salmonirosea</taxon>
    </lineage>
</organism>
<evidence type="ECO:0000313" key="6">
    <source>
        <dbReference type="EMBL" id="MPR36776.1"/>
    </source>
</evidence>
<dbReference type="PANTHER" id="PTHR46743">
    <property type="entry name" value="TEICHOIC ACIDS EXPORT ATP-BINDING PROTEIN TAGH"/>
    <property type="match status" value="1"/>
</dbReference>
<dbReference type="GO" id="GO:0005524">
    <property type="term" value="F:ATP binding"/>
    <property type="evidence" value="ECO:0007669"/>
    <property type="project" value="UniProtKB-KW"/>
</dbReference>
<name>A0A7C9BFX6_9BACT</name>
<dbReference type="InterPro" id="IPR003439">
    <property type="entry name" value="ABC_transporter-like_ATP-bd"/>
</dbReference>
<evidence type="ECO:0000256" key="4">
    <source>
        <dbReference type="ARBA" id="ARBA00022840"/>
    </source>
</evidence>
<evidence type="ECO:0000259" key="5">
    <source>
        <dbReference type="PROSITE" id="PS50893"/>
    </source>
</evidence>
<dbReference type="Gene3D" id="3.40.50.300">
    <property type="entry name" value="P-loop containing nucleotide triphosphate hydrolases"/>
    <property type="match status" value="1"/>
</dbReference>
<dbReference type="InterPro" id="IPR029439">
    <property type="entry name" value="Wzt_C"/>
</dbReference>
<evidence type="ECO:0000256" key="3">
    <source>
        <dbReference type="ARBA" id="ARBA00022741"/>
    </source>
</evidence>
<accession>A0A7C9BFX6</accession>
<dbReference type="CDD" id="cd10147">
    <property type="entry name" value="Wzt_C-like"/>
    <property type="match status" value="1"/>
</dbReference>
<dbReference type="GO" id="GO:0016020">
    <property type="term" value="C:membrane"/>
    <property type="evidence" value="ECO:0007669"/>
    <property type="project" value="InterPro"/>
</dbReference>
<dbReference type="InterPro" id="IPR050683">
    <property type="entry name" value="Bact_Polysacc_Export_ATP-bd"/>
</dbReference>
<dbReference type="GO" id="GO:0016887">
    <property type="term" value="F:ATP hydrolysis activity"/>
    <property type="evidence" value="ECO:0007669"/>
    <property type="project" value="InterPro"/>
</dbReference>
<dbReference type="SMART" id="SM00382">
    <property type="entry name" value="AAA"/>
    <property type="match status" value="1"/>
</dbReference>
<proteinExistence type="inferred from homology"/>
<dbReference type="PANTHER" id="PTHR46743:SF2">
    <property type="entry name" value="TEICHOIC ACIDS EXPORT ATP-BINDING PROTEIN TAGH"/>
    <property type="match status" value="1"/>
</dbReference>
<dbReference type="Pfam" id="PF00005">
    <property type="entry name" value="ABC_tran"/>
    <property type="match status" value="1"/>
</dbReference>
<comment type="similarity">
    <text evidence="1">Belongs to the ABC transporter superfamily.</text>
</comment>
<sequence length="421" mass="47484">MHVISAENISKKYIINHQGIRKSSTLRDVVSDTMDGLFSRKKKEKFPQEKEKEEFWALKDVSFTIDQGDRIGIVGHNGAGKSTLLKILSRITDPTTGQVSINGRVASLLEVGTGFHPELTGRENIFLNGAILGMDKGEIKKSFDAIVDFAGVEKFLDTPVKRYSSGMYVRLGFAIAAHLEPEIMIIDEVLAVGDAEFQKKCLGKMRDVSESGRTLLFVSHNLTAIQALCNKSFYFEKGRLIDQGETSHIVTTYLSRVSQKQLERSWENPNSAPGNDEIRVKSFRLVPEYLNNLTHIDVRTPMQVQFEFWNMVEDAQLNLSLHLYSYTGECIFNVGTPSQPYGKGIMVGTLEIPGHFLNDGSYMISIMVVKDTSSVIYNMEEALSFDIEDYRENVTWYGKWPGYIRPQLNFTLCQTESVVND</sequence>
<comment type="caution">
    <text evidence="6">The sequence shown here is derived from an EMBL/GenBank/DDBJ whole genome shotgun (WGS) entry which is preliminary data.</text>
</comment>
<dbReference type="EMBL" id="WHLY01000002">
    <property type="protein sequence ID" value="MPR36776.1"/>
    <property type="molecule type" value="Genomic_DNA"/>
</dbReference>
<dbReference type="CDD" id="cd03220">
    <property type="entry name" value="ABC_KpsT_Wzt"/>
    <property type="match status" value="1"/>
</dbReference>
<dbReference type="AlphaFoldDB" id="A0A7C9BFX6"/>
<keyword evidence="4 6" id="KW-0067">ATP-binding</keyword>
<dbReference type="GO" id="GO:0140359">
    <property type="term" value="F:ABC-type transporter activity"/>
    <property type="evidence" value="ECO:0007669"/>
    <property type="project" value="InterPro"/>
</dbReference>
<dbReference type="InterPro" id="IPR015860">
    <property type="entry name" value="ABC_transpr_TagH-like"/>
</dbReference>
<gene>
    <name evidence="6" type="ORF">GBK04_26465</name>
</gene>
<keyword evidence="7" id="KW-1185">Reference proteome</keyword>
<dbReference type="InterPro" id="IPR003593">
    <property type="entry name" value="AAA+_ATPase"/>
</dbReference>
<dbReference type="InterPro" id="IPR027417">
    <property type="entry name" value="P-loop_NTPase"/>
</dbReference>
<dbReference type="PROSITE" id="PS50893">
    <property type="entry name" value="ABC_TRANSPORTER_2"/>
    <property type="match status" value="1"/>
</dbReference>
<protein>
    <submittedName>
        <fullName evidence="6">ATP-binding cassette domain-containing protein</fullName>
    </submittedName>
</protein>
<dbReference type="Proteomes" id="UP000479293">
    <property type="component" value="Unassembled WGS sequence"/>
</dbReference>
<feature type="domain" description="ABC transporter" evidence="5">
    <location>
        <begin position="41"/>
        <end position="262"/>
    </location>
</feature>
<reference evidence="6 7" key="1">
    <citation type="submission" date="2019-10" db="EMBL/GenBank/DDBJ databases">
        <title>Draft Genome Sequence of Cytophagaceae sp. SJW1-29.</title>
        <authorList>
            <person name="Choi A."/>
        </authorList>
    </citation>
    <scope>NUCLEOTIDE SEQUENCE [LARGE SCALE GENOMIC DNA]</scope>
    <source>
        <strain evidence="6 7">SJW1-29</strain>
    </source>
</reference>
<evidence type="ECO:0000256" key="2">
    <source>
        <dbReference type="ARBA" id="ARBA00022448"/>
    </source>
</evidence>